<evidence type="ECO:0000256" key="3">
    <source>
        <dbReference type="PROSITE-ProRule" id="PRU00023"/>
    </source>
</evidence>
<dbReference type="OrthoDB" id="9995210at2759"/>
<proteinExistence type="predicted"/>
<organism evidence="6">
    <name type="scientific">Schistocephalus solidus</name>
    <name type="common">Tapeworm</name>
    <dbReference type="NCBI Taxonomy" id="70667"/>
    <lineage>
        <taxon>Eukaryota</taxon>
        <taxon>Metazoa</taxon>
        <taxon>Spiralia</taxon>
        <taxon>Lophotrochozoa</taxon>
        <taxon>Platyhelminthes</taxon>
        <taxon>Cestoda</taxon>
        <taxon>Eucestoda</taxon>
        <taxon>Diphyllobothriidea</taxon>
        <taxon>Diphyllobothriidae</taxon>
        <taxon>Schistocephalus</taxon>
    </lineage>
</organism>
<dbReference type="PANTHER" id="PTHR24171">
    <property type="entry name" value="ANKYRIN REPEAT DOMAIN-CONTAINING PROTEIN 39-RELATED"/>
    <property type="match status" value="1"/>
</dbReference>
<dbReference type="Pfam" id="PF12796">
    <property type="entry name" value="Ank_2"/>
    <property type="match status" value="2"/>
</dbReference>
<protein>
    <submittedName>
        <fullName evidence="6">ANK_REP_REGION domain-containing protein</fullName>
    </submittedName>
</protein>
<dbReference type="STRING" id="70667.A0A183T9W4"/>
<keyword evidence="2 3" id="KW-0040">ANK repeat</keyword>
<dbReference type="SUPFAM" id="SSF48403">
    <property type="entry name" value="Ankyrin repeat"/>
    <property type="match status" value="1"/>
</dbReference>
<feature type="repeat" description="ANK" evidence="3">
    <location>
        <begin position="37"/>
        <end position="69"/>
    </location>
</feature>
<evidence type="ECO:0000313" key="5">
    <source>
        <dbReference type="Proteomes" id="UP000275846"/>
    </source>
</evidence>
<dbReference type="InterPro" id="IPR036770">
    <property type="entry name" value="Ankyrin_rpt-contain_sf"/>
</dbReference>
<evidence type="ECO:0000313" key="6">
    <source>
        <dbReference type="WBParaSite" id="SSLN_0001376501-mRNA-1"/>
    </source>
</evidence>
<accession>A0A183T9W4</accession>
<reference evidence="4 5" key="2">
    <citation type="submission" date="2018-11" db="EMBL/GenBank/DDBJ databases">
        <authorList>
            <consortium name="Pathogen Informatics"/>
        </authorList>
    </citation>
    <scope>NUCLEOTIDE SEQUENCE [LARGE SCALE GENOMIC DNA]</scope>
    <source>
        <strain evidence="4 5">NST_G2</strain>
    </source>
</reference>
<evidence type="ECO:0000256" key="1">
    <source>
        <dbReference type="ARBA" id="ARBA00022737"/>
    </source>
</evidence>
<feature type="repeat" description="ANK" evidence="3">
    <location>
        <begin position="107"/>
        <end position="139"/>
    </location>
</feature>
<evidence type="ECO:0000256" key="2">
    <source>
        <dbReference type="ARBA" id="ARBA00023043"/>
    </source>
</evidence>
<dbReference type="PROSITE" id="PS50297">
    <property type="entry name" value="ANK_REP_REGION"/>
    <property type="match status" value="2"/>
</dbReference>
<dbReference type="Gene3D" id="1.25.40.20">
    <property type="entry name" value="Ankyrin repeat-containing domain"/>
    <property type="match status" value="2"/>
</dbReference>
<dbReference type="SMART" id="SM00248">
    <property type="entry name" value="ANK"/>
    <property type="match status" value="4"/>
</dbReference>
<dbReference type="Proteomes" id="UP000275846">
    <property type="component" value="Unassembled WGS sequence"/>
</dbReference>
<dbReference type="AlphaFoldDB" id="A0A183T9W4"/>
<sequence length="162" mass="17552">MCVNSCFNSTFANGMGHTECVCHLIEAGARIDHADRSGLSAIHYATDGEHRSTVQRLIELGADPNAKDSNLQWTPLLRCSGLKNNGNTEVARQLIIMGARIDEQDVHGKTALHNAIICKHAPLCQLLLENGASLKIETKVIGYPSFPRTTYGSPCGLCFVCT</sequence>
<evidence type="ECO:0000313" key="4">
    <source>
        <dbReference type="EMBL" id="VDL99647.1"/>
    </source>
</evidence>
<keyword evidence="5" id="KW-1185">Reference proteome</keyword>
<reference evidence="6" key="1">
    <citation type="submission" date="2016-06" db="UniProtKB">
        <authorList>
            <consortium name="WormBaseParasite"/>
        </authorList>
    </citation>
    <scope>IDENTIFICATION</scope>
</reference>
<dbReference type="InterPro" id="IPR002110">
    <property type="entry name" value="Ankyrin_rpt"/>
</dbReference>
<keyword evidence="1" id="KW-0677">Repeat</keyword>
<dbReference type="WBParaSite" id="SSLN_0001376501-mRNA-1">
    <property type="protein sequence ID" value="SSLN_0001376501-mRNA-1"/>
    <property type="gene ID" value="SSLN_0001376501"/>
</dbReference>
<dbReference type="EMBL" id="UYSU01037945">
    <property type="protein sequence ID" value="VDL99647.1"/>
    <property type="molecule type" value="Genomic_DNA"/>
</dbReference>
<name>A0A183T9W4_SCHSO</name>
<dbReference type="PROSITE" id="PS50088">
    <property type="entry name" value="ANK_REPEAT"/>
    <property type="match status" value="2"/>
</dbReference>
<gene>
    <name evidence="4" type="ORF">SSLN_LOCUS13262</name>
</gene>